<keyword evidence="3 5" id="KW-1133">Transmembrane helix</keyword>
<evidence type="ECO:0000313" key="7">
    <source>
        <dbReference type="Proteomes" id="UP000824998"/>
    </source>
</evidence>
<evidence type="ECO:0000256" key="2">
    <source>
        <dbReference type="ARBA" id="ARBA00022692"/>
    </source>
</evidence>
<dbReference type="InterPro" id="IPR007568">
    <property type="entry name" value="RTA1"/>
</dbReference>
<feature type="transmembrane region" description="Helical" evidence="5">
    <location>
        <begin position="239"/>
        <end position="258"/>
    </location>
</feature>
<keyword evidence="7" id="KW-1185">Reference proteome</keyword>
<evidence type="ECO:0000256" key="3">
    <source>
        <dbReference type="ARBA" id="ARBA00022989"/>
    </source>
</evidence>
<dbReference type="GO" id="GO:0016020">
    <property type="term" value="C:membrane"/>
    <property type="evidence" value="ECO:0007669"/>
    <property type="project" value="UniProtKB-SubCell"/>
</dbReference>
<dbReference type="OrthoDB" id="3358017at2759"/>
<proteinExistence type="predicted"/>
<dbReference type="PANTHER" id="PTHR31465">
    <property type="entry name" value="PROTEIN RTA1-RELATED"/>
    <property type="match status" value="1"/>
</dbReference>
<evidence type="ECO:0000256" key="1">
    <source>
        <dbReference type="ARBA" id="ARBA00004141"/>
    </source>
</evidence>
<feature type="transmembrane region" description="Helical" evidence="5">
    <location>
        <begin position="88"/>
        <end position="109"/>
    </location>
</feature>
<comment type="subcellular location">
    <subcellularLocation>
        <location evidence="1">Membrane</location>
        <topology evidence="1">Multi-pass membrane protein</topology>
    </subcellularLocation>
</comment>
<protein>
    <submittedName>
        <fullName evidence="6">RTA1 like protein-domain-containing protein</fullName>
    </submittedName>
</protein>
<comment type="caution">
    <text evidence="6">The sequence shown here is derived from an EMBL/GenBank/DDBJ whole genome shotgun (WGS) entry which is preliminary data.</text>
</comment>
<accession>A0A9P7YHY8</accession>
<dbReference type="Pfam" id="PF04479">
    <property type="entry name" value="RTA1"/>
    <property type="match status" value="1"/>
</dbReference>
<feature type="transmembrane region" description="Helical" evidence="5">
    <location>
        <begin position="45"/>
        <end position="68"/>
    </location>
</feature>
<dbReference type="Proteomes" id="UP000824998">
    <property type="component" value="Unassembled WGS sequence"/>
</dbReference>
<organism evidence="6 7">
    <name type="scientific">Amylocarpus encephaloides</name>
    <dbReference type="NCBI Taxonomy" id="45428"/>
    <lineage>
        <taxon>Eukaryota</taxon>
        <taxon>Fungi</taxon>
        <taxon>Dikarya</taxon>
        <taxon>Ascomycota</taxon>
        <taxon>Pezizomycotina</taxon>
        <taxon>Leotiomycetes</taxon>
        <taxon>Helotiales</taxon>
        <taxon>Helotiales incertae sedis</taxon>
        <taxon>Amylocarpus</taxon>
    </lineage>
</organism>
<feature type="transmembrane region" description="Helical" evidence="5">
    <location>
        <begin position="18"/>
        <end position="38"/>
    </location>
</feature>
<evidence type="ECO:0000256" key="5">
    <source>
        <dbReference type="SAM" id="Phobius"/>
    </source>
</evidence>
<gene>
    <name evidence="6" type="ORF">BJ875DRAFT_496609</name>
</gene>
<evidence type="ECO:0000256" key="4">
    <source>
        <dbReference type="ARBA" id="ARBA00023136"/>
    </source>
</evidence>
<reference evidence="6" key="1">
    <citation type="journal article" date="2021" name="IMA Fungus">
        <title>Genomic characterization of three marine fungi, including Emericellopsis atlantica sp. nov. with signatures of a generalist lifestyle and marine biomass degradation.</title>
        <authorList>
            <person name="Hagestad O.C."/>
            <person name="Hou L."/>
            <person name="Andersen J.H."/>
            <person name="Hansen E.H."/>
            <person name="Altermark B."/>
            <person name="Li C."/>
            <person name="Kuhnert E."/>
            <person name="Cox R.J."/>
            <person name="Crous P.W."/>
            <person name="Spatafora J.W."/>
            <person name="Lail K."/>
            <person name="Amirebrahimi M."/>
            <person name="Lipzen A."/>
            <person name="Pangilinan J."/>
            <person name="Andreopoulos W."/>
            <person name="Hayes R.D."/>
            <person name="Ng V."/>
            <person name="Grigoriev I.V."/>
            <person name="Jackson S.A."/>
            <person name="Sutton T.D.S."/>
            <person name="Dobson A.D.W."/>
            <person name="Rama T."/>
        </authorList>
    </citation>
    <scope>NUCLEOTIDE SEQUENCE</scope>
    <source>
        <strain evidence="6">TRa018bII</strain>
    </source>
</reference>
<keyword evidence="4 5" id="KW-0472">Membrane</keyword>
<sequence>MGVHTSEDVFMYYRYDPSIPACIVFLVLFSVSSIAHIYQLFQTRTWILIPLAIGGLGEAVAYGLRIVSINEGPNYSLAIFIAQSNPTLLGPALFAASIYMCLGRVIIATEGECLSPIRVEWLTKFFVAGDVLGLLVQGAGAILLPMGTLQYYYTGSNIIIAGLGILVLSFGVFMTTTAVYHFRLLRRPTTASQDAGLNWRRELRVLYATSAMVFVRSVYRLVEYSQGNAGWLMTQEWSLYVLDAALMFGVLLIFNIWYPSIVKIIKEDAF</sequence>
<feature type="transmembrane region" description="Helical" evidence="5">
    <location>
        <begin position="121"/>
        <end position="146"/>
    </location>
</feature>
<dbReference type="AlphaFoldDB" id="A0A9P7YHY8"/>
<feature type="transmembrane region" description="Helical" evidence="5">
    <location>
        <begin position="203"/>
        <end position="219"/>
    </location>
</feature>
<feature type="transmembrane region" description="Helical" evidence="5">
    <location>
        <begin position="158"/>
        <end position="182"/>
    </location>
</feature>
<evidence type="ECO:0000313" key="6">
    <source>
        <dbReference type="EMBL" id="KAG9233522.1"/>
    </source>
</evidence>
<keyword evidence="2 5" id="KW-0812">Transmembrane</keyword>
<dbReference type="EMBL" id="MU251497">
    <property type="protein sequence ID" value="KAG9233522.1"/>
    <property type="molecule type" value="Genomic_DNA"/>
</dbReference>
<name>A0A9P7YHY8_9HELO</name>
<dbReference type="PANTHER" id="PTHR31465:SF1">
    <property type="entry name" value="PROTEIN RTA1-RELATED"/>
    <property type="match status" value="1"/>
</dbReference>